<dbReference type="PATRIC" id="fig|1620.3.peg.441"/>
<dbReference type="Pfam" id="PF13302">
    <property type="entry name" value="Acetyltransf_3"/>
    <property type="match status" value="1"/>
</dbReference>
<dbReference type="InterPro" id="IPR000182">
    <property type="entry name" value="GNAT_dom"/>
</dbReference>
<reference evidence="2 3" key="1">
    <citation type="journal article" date="2015" name="Genome Announc.">
        <title>Expanding the biotechnology potential of lactobacilli through comparative genomics of 213 strains and associated genera.</title>
        <authorList>
            <person name="Sun Z."/>
            <person name="Harris H.M."/>
            <person name="McCann A."/>
            <person name="Guo C."/>
            <person name="Argimon S."/>
            <person name="Zhang W."/>
            <person name="Yang X."/>
            <person name="Jeffery I.B."/>
            <person name="Cooney J.C."/>
            <person name="Kagawa T.F."/>
            <person name="Liu W."/>
            <person name="Song Y."/>
            <person name="Salvetti E."/>
            <person name="Wrobel A."/>
            <person name="Rasinkangas P."/>
            <person name="Parkhill J."/>
            <person name="Rea M.C."/>
            <person name="O'Sullivan O."/>
            <person name="Ritari J."/>
            <person name="Douillard F.P."/>
            <person name="Paul Ross R."/>
            <person name="Yang R."/>
            <person name="Briner A.E."/>
            <person name="Felis G.E."/>
            <person name="de Vos W.M."/>
            <person name="Barrangou R."/>
            <person name="Klaenhammer T.R."/>
            <person name="Caufield P.W."/>
            <person name="Cui Y."/>
            <person name="Zhang H."/>
            <person name="O'Toole P.W."/>
        </authorList>
    </citation>
    <scope>NUCLEOTIDE SEQUENCE [LARGE SCALE GENOMIC DNA]</scope>
    <source>
        <strain evidence="2 3">DSM 20014</strain>
    </source>
</reference>
<keyword evidence="3" id="KW-1185">Reference proteome</keyword>
<dbReference type="STRING" id="1620.IV67_GL000436"/>
<sequence>MFIFDEFKTDVGLIQLVLPEHSHAPKLFEIVEENRDEFKKWFPWTDKTNTVNDELAFINSARVSNANYELLALTILLNDEPIGFIDLHNIDAENHSADIGYWMDSKNEGHGIMTTAVKRLTLIAHNELSFHKIRIEAADSNHRSQAVARRAGFTHEATLHDNILTLDGYRNVDIFSHIVAH</sequence>
<dbReference type="GO" id="GO:1990189">
    <property type="term" value="F:protein N-terminal-serine acetyltransferase activity"/>
    <property type="evidence" value="ECO:0007669"/>
    <property type="project" value="TreeGrafter"/>
</dbReference>
<dbReference type="PANTHER" id="PTHR43441">
    <property type="entry name" value="RIBOSOMAL-PROTEIN-SERINE ACETYLTRANSFERASE"/>
    <property type="match status" value="1"/>
</dbReference>
<dbReference type="PANTHER" id="PTHR43441:SF11">
    <property type="entry name" value="RIBOSOMAL-PROTEIN-SERINE ACETYLTRANSFERASE"/>
    <property type="match status" value="1"/>
</dbReference>
<dbReference type="SUPFAM" id="SSF55729">
    <property type="entry name" value="Acyl-CoA N-acyltransferases (Nat)"/>
    <property type="match status" value="1"/>
</dbReference>
<dbReference type="Gene3D" id="3.40.630.30">
    <property type="match status" value="1"/>
</dbReference>
<dbReference type="PROSITE" id="PS51186">
    <property type="entry name" value="GNAT"/>
    <property type="match status" value="1"/>
</dbReference>
<dbReference type="RefSeq" id="WP_057787743.1">
    <property type="nucleotide sequence ID" value="NZ_CBDALJ010000024.1"/>
</dbReference>
<dbReference type="InterPro" id="IPR016181">
    <property type="entry name" value="Acyl_CoA_acyltransferase"/>
</dbReference>
<dbReference type="InterPro" id="IPR051908">
    <property type="entry name" value="Ribosomal_N-acetyltransferase"/>
</dbReference>
<feature type="domain" description="N-acetyltransferase" evidence="1">
    <location>
        <begin position="25"/>
        <end position="173"/>
    </location>
</feature>
<comment type="caution">
    <text evidence="2">The sequence shown here is derived from an EMBL/GenBank/DDBJ whole genome shotgun (WGS) entry which is preliminary data.</text>
</comment>
<dbReference type="GO" id="GO:0005737">
    <property type="term" value="C:cytoplasm"/>
    <property type="evidence" value="ECO:0007669"/>
    <property type="project" value="TreeGrafter"/>
</dbReference>
<accession>A0A0R2JHZ0</accession>
<dbReference type="EMBL" id="JQCD01000024">
    <property type="protein sequence ID" value="KRN76926.1"/>
    <property type="molecule type" value="Genomic_DNA"/>
</dbReference>
<gene>
    <name evidence="2" type="ORF">IV67_GL000436</name>
</gene>
<name>A0A0R2JHZ0_9LACO</name>
<evidence type="ECO:0000313" key="3">
    <source>
        <dbReference type="Proteomes" id="UP000051673"/>
    </source>
</evidence>
<dbReference type="Proteomes" id="UP000051673">
    <property type="component" value="Unassembled WGS sequence"/>
</dbReference>
<dbReference type="GO" id="GO:0008999">
    <property type="term" value="F:protein-N-terminal-alanine acetyltransferase activity"/>
    <property type="evidence" value="ECO:0007669"/>
    <property type="project" value="TreeGrafter"/>
</dbReference>
<dbReference type="AlphaFoldDB" id="A0A0R2JHZ0"/>
<protein>
    <submittedName>
        <fullName evidence="2">Acetyltransferase</fullName>
    </submittedName>
</protein>
<evidence type="ECO:0000259" key="1">
    <source>
        <dbReference type="PROSITE" id="PS51186"/>
    </source>
</evidence>
<evidence type="ECO:0000313" key="2">
    <source>
        <dbReference type="EMBL" id="KRN76926.1"/>
    </source>
</evidence>
<proteinExistence type="predicted"/>
<keyword evidence="2" id="KW-0808">Transferase</keyword>
<organism evidence="2 3">
    <name type="scientific">Weissella minor</name>
    <dbReference type="NCBI Taxonomy" id="1620"/>
    <lineage>
        <taxon>Bacteria</taxon>
        <taxon>Bacillati</taxon>
        <taxon>Bacillota</taxon>
        <taxon>Bacilli</taxon>
        <taxon>Lactobacillales</taxon>
        <taxon>Lactobacillaceae</taxon>
        <taxon>Weissella</taxon>
    </lineage>
</organism>